<keyword evidence="3" id="KW-1185">Reference proteome</keyword>
<dbReference type="Proteomes" id="UP000290545">
    <property type="component" value="Unassembled WGS sequence"/>
</dbReference>
<dbReference type="RefSeq" id="WP_129003061.1">
    <property type="nucleotide sequence ID" value="NZ_SDHZ01000001.1"/>
</dbReference>
<accession>A0A4Q1DCS9</accession>
<protein>
    <submittedName>
        <fullName evidence="2">DUF4974 domain-containing protein</fullName>
    </submittedName>
</protein>
<dbReference type="InterPro" id="IPR006860">
    <property type="entry name" value="FecR"/>
</dbReference>
<feature type="domain" description="FecR protein" evidence="1">
    <location>
        <begin position="83"/>
        <end position="171"/>
    </location>
</feature>
<dbReference type="Pfam" id="PF04773">
    <property type="entry name" value="FecR"/>
    <property type="match status" value="1"/>
</dbReference>
<dbReference type="PANTHER" id="PTHR30273">
    <property type="entry name" value="PERIPLASMIC SIGNAL SENSOR AND SIGMA FACTOR ACTIVATOR FECR-RELATED"/>
    <property type="match status" value="1"/>
</dbReference>
<evidence type="ECO:0000259" key="1">
    <source>
        <dbReference type="Pfam" id="PF04773"/>
    </source>
</evidence>
<dbReference type="OrthoDB" id="645173at2"/>
<comment type="caution">
    <text evidence="2">The sequence shown here is derived from an EMBL/GenBank/DDBJ whole genome shotgun (WGS) entry which is preliminary data.</text>
</comment>
<evidence type="ECO:0000313" key="3">
    <source>
        <dbReference type="Proteomes" id="UP000290545"/>
    </source>
</evidence>
<proteinExistence type="predicted"/>
<dbReference type="Gene3D" id="2.60.120.1440">
    <property type="match status" value="1"/>
</dbReference>
<organism evidence="2 3">
    <name type="scientific">Filimonas effusa</name>
    <dbReference type="NCBI Taxonomy" id="2508721"/>
    <lineage>
        <taxon>Bacteria</taxon>
        <taxon>Pseudomonadati</taxon>
        <taxon>Bacteroidota</taxon>
        <taxon>Chitinophagia</taxon>
        <taxon>Chitinophagales</taxon>
        <taxon>Chitinophagaceae</taxon>
        <taxon>Filimonas</taxon>
    </lineage>
</organism>
<evidence type="ECO:0000313" key="2">
    <source>
        <dbReference type="EMBL" id="RXK87311.1"/>
    </source>
</evidence>
<gene>
    <name evidence="2" type="ORF">ESB13_11190</name>
</gene>
<dbReference type="PANTHER" id="PTHR30273:SF2">
    <property type="entry name" value="PROTEIN FECR"/>
    <property type="match status" value="1"/>
</dbReference>
<reference evidence="2 3" key="1">
    <citation type="submission" date="2019-01" db="EMBL/GenBank/DDBJ databases">
        <title>Filimonas sp. strain TTM-71.</title>
        <authorList>
            <person name="Chen W.-M."/>
        </authorList>
    </citation>
    <scope>NUCLEOTIDE SEQUENCE [LARGE SCALE GENOMIC DNA]</scope>
    <source>
        <strain evidence="2 3">TTM-71</strain>
    </source>
</reference>
<dbReference type="EMBL" id="SDHZ01000001">
    <property type="protein sequence ID" value="RXK87311.1"/>
    <property type="molecule type" value="Genomic_DNA"/>
</dbReference>
<dbReference type="GO" id="GO:0016989">
    <property type="term" value="F:sigma factor antagonist activity"/>
    <property type="evidence" value="ECO:0007669"/>
    <property type="project" value="TreeGrafter"/>
</dbReference>
<dbReference type="InterPro" id="IPR012373">
    <property type="entry name" value="Ferrdict_sens_TM"/>
</dbReference>
<dbReference type="Gene3D" id="3.55.50.30">
    <property type="match status" value="1"/>
</dbReference>
<sequence>MSIKNTDYYSMPSLAHPDDWKAYERNAGLFNNRHVSKSFPGSKLLRHWKWFVGVGVVASVSSAGYYFRGEIYNKMNPVVMQEASTNTGQRKYIQLSDGSEVWLSPQSTLHYPEIFNREVREVTIEGEAFFRIKENPEHAFIVHSSQVNVKAPGSSFNIQAYSNQPYTAVTSVSGSATVAVKDTQLDAEPAIIKPNQCAIYVNDYQKIVTNNYSNADAHMQARRNGHYEFWGMPVSEVIKEVQRQRPVSVTLEGNYSDAKFYGEFRAQEPIEKILKRISDGVSGKLIAEGDAWVIKVKDGK</sequence>
<dbReference type="AlphaFoldDB" id="A0A4Q1DCS9"/>
<dbReference type="PIRSF" id="PIRSF018266">
    <property type="entry name" value="FecR"/>
    <property type="match status" value="1"/>
</dbReference>
<name>A0A4Q1DCS9_9BACT</name>